<evidence type="ECO:0000259" key="1">
    <source>
        <dbReference type="Pfam" id="PF12728"/>
    </source>
</evidence>
<organism evidence="2 3">
    <name type="scientific">Pseudosulfitobacter koreensis</name>
    <dbReference type="NCBI Taxonomy" id="2968472"/>
    <lineage>
        <taxon>Bacteria</taxon>
        <taxon>Pseudomonadati</taxon>
        <taxon>Pseudomonadota</taxon>
        <taxon>Alphaproteobacteria</taxon>
        <taxon>Rhodobacterales</taxon>
        <taxon>Roseobacteraceae</taxon>
        <taxon>Pseudosulfitobacter</taxon>
    </lineage>
</organism>
<dbReference type="InterPro" id="IPR041657">
    <property type="entry name" value="HTH_17"/>
</dbReference>
<evidence type="ECO:0000313" key="3">
    <source>
        <dbReference type="Proteomes" id="UP001165396"/>
    </source>
</evidence>
<name>A0ABT1Z4K7_9RHOB</name>
<dbReference type="RefSeq" id="WP_258295821.1">
    <property type="nucleotide sequence ID" value="NZ_JANKJG010000015.1"/>
</dbReference>
<keyword evidence="3" id="KW-1185">Reference proteome</keyword>
<dbReference type="Proteomes" id="UP001165396">
    <property type="component" value="Unassembled WGS sequence"/>
</dbReference>
<comment type="caution">
    <text evidence="2">The sequence shown here is derived from an EMBL/GenBank/DDBJ whole genome shotgun (WGS) entry which is preliminary data.</text>
</comment>
<dbReference type="EMBL" id="JANKJG010000015">
    <property type="protein sequence ID" value="MCR8828050.1"/>
    <property type="molecule type" value="Genomic_DNA"/>
</dbReference>
<sequence>MQQRPQPIAVKDTTAAAMLDMPASEFRRLVDRGALPPPKEIGGTTRWRVADLEAIMMGLAGKPGDNDDFE</sequence>
<gene>
    <name evidence="2" type="ORF">NTA49_16030</name>
</gene>
<feature type="domain" description="Helix-turn-helix" evidence="1">
    <location>
        <begin position="15"/>
        <end position="55"/>
    </location>
</feature>
<evidence type="ECO:0000313" key="2">
    <source>
        <dbReference type="EMBL" id="MCR8828050.1"/>
    </source>
</evidence>
<proteinExistence type="predicted"/>
<protein>
    <submittedName>
        <fullName evidence="2">Helix-turn-helix domain-containing protein</fullName>
    </submittedName>
</protein>
<reference evidence="2" key="1">
    <citation type="submission" date="2022-07" db="EMBL/GenBank/DDBJ databases">
        <title>Pseudosulfitobacter sp. strain AP-MA-4, whole genome sequence.</title>
        <authorList>
            <person name="Jiang Y."/>
        </authorList>
    </citation>
    <scope>NUCLEOTIDE SEQUENCE</scope>
    <source>
        <strain evidence="2">AP-MA-4</strain>
    </source>
</reference>
<accession>A0ABT1Z4K7</accession>
<dbReference type="Pfam" id="PF12728">
    <property type="entry name" value="HTH_17"/>
    <property type="match status" value="1"/>
</dbReference>